<dbReference type="FunFam" id="1.10.10.10:FF:000186">
    <property type="entry name" value="AsnC family transcriptional regulator"/>
    <property type="match status" value="1"/>
</dbReference>
<proteinExistence type="predicted"/>
<dbReference type="AlphaFoldDB" id="A0A1N7LV04"/>
<dbReference type="InterPro" id="IPR036388">
    <property type="entry name" value="WH-like_DNA-bd_sf"/>
</dbReference>
<organism evidence="5 6">
    <name type="scientific">Gemmobacter megaterium</name>
    <dbReference type="NCBI Taxonomy" id="1086013"/>
    <lineage>
        <taxon>Bacteria</taxon>
        <taxon>Pseudomonadati</taxon>
        <taxon>Pseudomonadota</taxon>
        <taxon>Alphaproteobacteria</taxon>
        <taxon>Rhodobacterales</taxon>
        <taxon>Paracoccaceae</taxon>
        <taxon>Gemmobacter</taxon>
    </lineage>
</organism>
<name>A0A1N7LV04_9RHOB</name>
<feature type="domain" description="HTH asnC-type" evidence="4">
    <location>
        <begin position="39"/>
        <end position="100"/>
    </location>
</feature>
<dbReference type="Gene3D" id="1.10.10.10">
    <property type="entry name" value="Winged helix-like DNA-binding domain superfamily/Winged helix DNA-binding domain"/>
    <property type="match status" value="1"/>
</dbReference>
<keyword evidence="6" id="KW-1185">Reference proteome</keyword>
<keyword evidence="2" id="KW-0238">DNA-binding</keyword>
<dbReference type="Proteomes" id="UP000186141">
    <property type="component" value="Unassembled WGS sequence"/>
</dbReference>
<dbReference type="InterPro" id="IPR000485">
    <property type="entry name" value="AsnC-type_HTH_dom"/>
</dbReference>
<dbReference type="GO" id="GO:0005829">
    <property type="term" value="C:cytosol"/>
    <property type="evidence" value="ECO:0007669"/>
    <property type="project" value="TreeGrafter"/>
</dbReference>
<reference evidence="5 6" key="1">
    <citation type="submission" date="2017-01" db="EMBL/GenBank/DDBJ databases">
        <authorList>
            <person name="Mah S.A."/>
            <person name="Swanson W.J."/>
            <person name="Moy G.W."/>
            <person name="Vacquier V.D."/>
        </authorList>
    </citation>
    <scope>NUCLEOTIDE SEQUENCE [LARGE SCALE GENOMIC DNA]</scope>
    <source>
        <strain evidence="5 6">DSM 26375</strain>
    </source>
</reference>
<dbReference type="GO" id="GO:0043565">
    <property type="term" value="F:sequence-specific DNA binding"/>
    <property type="evidence" value="ECO:0007669"/>
    <property type="project" value="InterPro"/>
</dbReference>
<dbReference type="InterPro" id="IPR019887">
    <property type="entry name" value="Tscrpt_reg_AsnC/Lrp_C"/>
</dbReference>
<dbReference type="SUPFAM" id="SSF54909">
    <property type="entry name" value="Dimeric alpha+beta barrel"/>
    <property type="match status" value="1"/>
</dbReference>
<dbReference type="EMBL" id="FTOT01000002">
    <property type="protein sequence ID" value="SIS77531.1"/>
    <property type="molecule type" value="Genomic_DNA"/>
</dbReference>
<dbReference type="InterPro" id="IPR011991">
    <property type="entry name" value="ArsR-like_HTH"/>
</dbReference>
<evidence type="ECO:0000313" key="5">
    <source>
        <dbReference type="EMBL" id="SIS77531.1"/>
    </source>
</evidence>
<dbReference type="Pfam" id="PF13412">
    <property type="entry name" value="HTH_24"/>
    <property type="match status" value="1"/>
</dbReference>
<evidence type="ECO:0000256" key="3">
    <source>
        <dbReference type="ARBA" id="ARBA00023163"/>
    </source>
</evidence>
<dbReference type="CDD" id="cd00090">
    <property type="entry name" value="HTH_ARSR"/>
    <property type="match status" value="1"/>
</dbReference>
<dbReference type="InterPro" id="IPR036390">
    <property type="entry name" value="WH_DNA-bd_sf"/>
</dbReference>
<dbReference type="GO" id="GO:0006355">
    <property type="term" value="P:regulation of DNA-templated transcription"/>
    <property type="evidence" value="ECO:0007669"/>
    <property type="project" value="UniProtKB-ARBA"/>
</dbReference>
<dbReference type="Gene3D" id="3.30.70.920">
    <property type="match status" value="1"/>
</dbReference>
<dbReference type="Pfam" id="PF01037">
    <property type="entry name" value="AsnC_trans_reg"/>
    <property type="match status" value="1"/>
</dbReference>
<gene>
    <name evidence="5" type="ORF">SAMN05421774_102184</name>
</gene>
<dbReference type="InterPro" id="IPR019885">
    <property type="entry name" value="Tscrpt_reg_HTH_AsnC-type_CS"/>
</dbReference>
<keyword evidence="3" id="KW-0804">Transcription</keyword>
<dbReference type="SMART" id="SM00344">
    <property type="entry name" value="HTH_ASNC"/>
    <property type="match status" value="1"/>
</dbReference>
<sequence>MMRANRRKGLGTWPEYLATDANLLRRMPICPKILRMSTLDPTDRRILTVLQRDGRISNADLAEQINLSASACHRRVQRLEEDGYIDRYVALLDARRLGRPTTVFVEITLQGQADELLDAFEREVAKVPDVLECNLMAGSADYLLKIVAQDTEDFARIHRQYLSRLPGVAKMQSSFSLRTVLKTTALSV</sequence>
<dbReference type="STRING" id="1086013.SAMN05421774_102184"/>
<keyword evidence="1" id="KW-0805">Transcription regulation</keyword>
<dbReference type="GO" id="GO:0043200">
    <property type="term" value="P:response to amino acid"/>
    <property type="evidence" value="ECO:0007669"/>
    <property type="project" value="TreeGrafter"/>
</dbReference>
<protein>
    <submittedName>
        <fullName evidence="5">Transcriptional regulator, AsnC family</fullName>
    </submittedName>
</protein>
<accession>A0A1N7LV04</accession>
<evidence type="ECO:0000256" key="1">
    <source>
        <dbReference type="ARBA" id="ARBA00023015"/>
    </source>
</evidence>
<dbReference type="InterPro" id="IPR011008">
    <property type="entry name" value="Dimeric_a/b-barrel"/>
</dbReference>
<evidence type="ECO:0000313" key="6">
    <source>
        <dbReference type="Proteomes" id="UP000186141"/>
    </source>
</evidence>
<evidence type="ECO:0000259" key="4">
    <source>
        <dbReference type="PROSITE" id="PS50956"/>
    </source>
</evidence>
<dbReference type="PROSITE" id="PS00519">
    <property type="entry name" value="HTH_ASNC_1"/>
    <property type="match status" value="1"/>
</dbReference>
<dbReference type="InterPro" id="IPR019888">
    <property type="entry name" value="Tscrpt_reg_AsnC-like"/>
</dbReference>
<dbReference type="PANTHER" id="PTHR30154:SF34">
    <property type="entry name" value="TRANSCRIPTIONAL REGULATOR AZLB"/>
    <property type="match status" value="1"/>
</dbReference>
<dbReference type="SUPFAM" id="SSF46785">
    <property type="entry name" value="Winged helix' DNA-binding domain"/>
    <property type="match status" value="1"/>
</dbReference>
<evidence type="ECO:0000256" key="2">
    <source>
        <dbReference type="ARBA" id="ARBA00023125"/>
    </source>
</evidence>
<dbReference type="PANTHER" id="PTHR30154">
    <property type="entry name" value="LEUCINE-RESPONSIVE REGULATORY PROTEIN"/>
    <property type="match status" value="1"/>
</dbReference>
<dbReference type="PRINTS" id="PR00033">
    <property type="entry name" value="HTHASNC"/>
</dbReference>
<dbReference type="PROSITE" id="PS50956">
    <property type="entry name" value="HTH_ASNC_2"/>
    <property type="match status" value="1"/>
</dbReference>